<dbReference type="CDD" id="cd00592">
    <property type="entry name" value="HTH_MerR-like"/>
    <property type="match status" value="1"/>
</dbReference>
<dbReference type="eggNOG" id="COG0789">
    <property type="taxonomic scope" value="Bacteria"/>
</dbReference>
<dbReference type="PANTHER" id="PTHR30204:SF93">
    <property type="entry name" value="HTH MERR-TYPE DOMAIN-CONTAINING PROTEIN"/>
    <property type="match status" value="1"/>
</dbReference>
<protein>
    <submittedName>
        <fullName evidence="4">Regulatory protein MerR</fullName>
    </submittedName>
</protein>
<keyword evidence="2" id="KW-0175">Coiled coil</keyword>
<keyword evidence="1" id="KW-0238">DNA-binding</keyword>
<dbReference type="PROSITE" id="PS50937">
    <property type="entry name" value="HTH_MERR_2"/>
    <property type="match status" value="1"/>
</dbReference>
<evidence type="ECO:0000313" key="5">
    <source>
        <dbReference type="Proteomes" id="UP000008635"/>
    </source>
</evidence>
<organism evidence="4 5">
    <name type="scientific">Deinococcus maricopensis (strain DSM 21211 / LMG 22137 / NRRL B-23946 / LB-34)</name>
    <dbReference type="NCBI Taxonomy" id="709986"/>
    <lineage>
        <taxon>Bacteria</taxon>
        <taxon>Thermotogati</taxon>
        <taxon>Deinococcota</taxon>
        <taxon>Deinococci</taxon>
        <taxon>Deinococcales</taxon>
        <taxon>Deinococcaceae</taxon>
        <taxon>Deinococcus</taxon>
    </lineage>
</organism>
<accession>E8U3U0</accession>
<dbReference type="GO" id="GO:0003677">
    <property type="term" value="F:DNA binding"/>
    <property type="evidence" value="ECO:0007669"/>
    <property type="project" value="UniProtKB-KW"/>
</dbReference>
<feature type="domain" description="HTH merR-type" evidence="3">
    <location>
        <begin position="60"/>
        <end position="121"/>
    </location>
</feature>
<dbReference type="STRING" id="709986.Deima_3155"/>
<dbReference type="OrthoDB" id="66855at2"/>
<proteinExistence type="predicted"/>
<feature type="coiled-coil region" evidence="2">
    <location>
        <begin position="199"/>
        <end position="230"/>
    </location>
</feature>
<keyword evidence="5" id="KW-1185">Reference proteome</keyword>
<dbReference type="EMBL" id="CP002454">
    <property type="protein sequence ID" value="ADV68783.1"/>
    <property type="molecule type" value="Genomic_DNA"/>
</dbReference>
<reference evidence="4 5" key="1">
    <citation type="journal article" date="2011" name="Stand. Genomic Sci.">
        <title>Complete genome sequence of Deinococcus maricopensis type strain (LB-34).</title>
        <authorList>
            <person name="Pukall R."/>
            <person name="Zeytun A."/>
            <person name="Lucas S."/>
            <person name="Lapidus A."/>
            <person name="Hammon N."/>
            <person name="Deshpande S."/>
            <person name="Nolan M."/>
            <person name="Cheng J.F."/>
            <person name="Pitluck S."/>
            <person name="Liolios K."/>
            <person name="Pagani I."/>
            <person name="Mikhailova N."/>
            <person name="Ivanova N."/>
            <person name="Mavromatis K."/>
            <person name="Pati A."/>
            <person name="Tapia R."/>
            <person name="Han C."/>
            <person name="Goodwin L."/>
            <person name="Chen A."/>
            <person name="Palaniappan K."/>
            <person name="Land M."/>
            <person name="Hauser L."/>
            <person name="Chang Y.J."/>
            <person name="Jeffries C.D."/>
            <person name="Brambilla E.M."/>
            <person name="Rohde M."/>
            <person name="Goker M."/>
            <person name="Detter J.C."/>
            <person name="Woyke T."/>
            <person name="Bristow J."/>
            <person name="Eisen J.A."/>
            <person name="Markowitz V."/>
            <person name="Hugenholtz P."/>
            <person name="Kyrpides N.C."/>
            <person name="Klenk H.P."/>
        </authorList>
    </citation>
    <scope>NUCLEOTIDE SEQUENCE [LARGE SCALE GENOMIC DNA]</scope>
    <source>
        <strain evidence="5">DSM 21211 / LMG 22137 / NRRL B-23946 / LB-34</strain>
    </source>
</reference>
<dbReference type="Gene3D" id="1.10.1660.10">
    <property type="match status" value="1"/>
</dbReference>
<dbReference type="Proteomes" id="UP000008635">
    <property type="component" value="Chromosome"/>
</dbReference>
<reference evidence="5" key="2">
    <citation type="submission" date="2011-01" db="EMBL/GenBank/DDBJ databases">
        <title>The complete genome of Deinococcus maricopensis DSM 21211.</title>
        <authorList>
            <consortium name="US DOE Joint Genome Institute (JGI-PGF)"/>
            <person name="Lucas S."/>
            <person name="Copeland A."/>
            <person name="Lapidus A."/>
            <person name="Goodwin L."/>
            <person name="Pitluck S."/>
            <person name="Kyrpides N."/>
            <person name="Mavromatis K."/>
            <person name="Pagani I."/>
            <person name="Ivanova N."/>
            <person name="Ovchinnikova G."/>
            <person name="Zeytun A."/>
            <person name="Detter J.C."/>
            <person name="Han C."/>
            <person name="Land M."/>
            <person name="Hauser L."/>
            <person name="Markowitz V."/>
            <person name="Cheng J.-F."/>
            <person name="Hugenholtz P."/>
            <person name="Woyke T."/>
            <person name="Wu D."/>
            <person name="Pukall R."/>
            <person name="Gehrich-Schroeter G."/>
            <person name="Brambilla E."/>
            <person name="Klenk H.-P."/>
            <person name="Eisen J.A."/>
        </authorList>
    </citation>
    <scope>NUCLEOTIDE SEQUENCE [LARGE SCALE GENOMIC DNA]</scope>
    <source>
        <strain evidence="5">DSM 21211 / LMG 22137 / NRRL B-23946 / LB-34</strain>
    </source>
</reference>
<evidence type="ECO:0000313" key="4">
    <source>
        <dbReference type="EMBL" id="ADV68783.1"/>
    </source>
</evidence>
<dbReference type="SUPFAM" id="SSF46955">
    <property type="entry name" value="Putative DNA-binding domain"/>
    <property type="match status" value="1"/>
</dbReference>
<dbReference type="GO" id="GO:0003700">
    <property type="term" value="F:DNA-binding transcription factor activity"/>
    <property type="evidence" value="ECO:0007669"/>
    <property type="project" value="InterPro"/>
</dbReference>
<evidence type="ECO:0000256" key="2">
    <source>
        <dbReference type="SAM" id="Coils"/>
    </source>
</evidence>
<dbReference type="AlphaFoldDB" id="E8U3U0"/>
<gene>
    <name evidence="4" type="ordered locus">Deima_3155</name>
</gene>
<dbReference type="RefSeq" id="WP_013558286.1">
    <property type="nucleotide sequence ID" value="NC_014958.1"/>
</dbReference>
<dbReference type="KEGG" id="dmr:Deima_3155"/>
<dbReference type="InterPro" id="IPR009061">
    <property type="entry name" value="DNA-bd_dom_put_sf"/>
</dbReference>
<dbReference type="InterPro" id="IPR000551">
    <property type="entry name" value="MerR-type_HTH_dom"/>
</dbReference>
<dbReference type="HOGENOM" id="CLU_1159596_0_0_0"/>
<dbReference type="InterPro" id="IPR047057">
    <property type="entry name" value="MerR_fam"/>
</dbReference>
<sequence length="239" mass="26387">MSDAANVIVRTAAQVEQLTREFRERLRTDPAFAEVVAVLCGTPERLQVFTDAPGVSMAAFAALLGVPASTVRHYQRLGLITPYQVNGKFRFAFHNLVQAESVRQWRDLGLSLEDIQAQRAQERLGGQTATLNTLTTGRVSVFVTGKAVTVAPLQDAGSAPPLNALDPRAVWAPTPPEHLHVPLHGVFRDAPEPDWPLDVERLRAEVRAARLRLEERLRTLEAQLQRARALEDALSPTRP</sequence>
<dbReference type="Pfam" id="PF13411">
    <property type="entry name" value="MerR_1"/>
    <property type="match status" value="1"/>
</dbReference>
<evidence type="ECO:0000256" key="1">
    <source>
        <dbReference type="ARBA" id="ARBA00023125"/>
    </source>
</evidence>
<dbReference type="PANTHER" id="PTHR30204">
    <property type="entry name" value="REDOX-CYCLING DRUG-SENSING TRANSCRIPTIONAL ACTIVATOR SOXR"/>
    <property type="match status" value="1"/>
</dbReference>
<name>E8U3U0_DEIML</name>
<dbReference type="SMART" id="SM00422">
    <property type="entry name" value="HTH_MERR"/>
    <property type="match status" value="1"/>
</dbReference>
<evidence type="ECO:0000259" key="3">
    <source>
        <dbReference type="PROSITE" id="PS50937"/>
    </source>
</evidence>